<feature type="region of interest" description="Disordered" evidence="1">
    <location>
        <begin position="278"/>
        <end position="302"/>
    </location>
</feature>
<accession>A0A402DHK5</accession>
<organism evidence="2 3">
    <name type="scientific">Microcystis aeruginosa NIES-4285</name>
    <dbReference type="NCBI Taxonomy" id="2497681"/>
    <lineage>
        <taxon>Bacteria</taxon>
        <taxon>Bacillati</taxon>
        <taxon>Cyanobacteriota</taxon>
        <taxon>Cyanophyceae</taxon>
        <taxon>Oscillatoriophycideae</taxon>
        <taxon>Chroococcales</taxon>
        <taxon>Microcystaceae</taxon>
        <taxon>Microcystis</taxon>
    </lineage>
</organism>
<name>A0A402DHK5_MICAE</name>
<sequence length="302" mass="34995">MKPITRPERPEIEPSYTTFVVTLFNTNTVGPYCSFCEKKLNYQAYLFHKLRGNLERNATLTLDDWDNLLLICGECRESAKDYNPQQKDTYLWPDSEMALSYPFRYVKRDNVTYRVLDAEGNLFKEEQRTFILVETNNDIKPDILQAANNTINLFKLNSKYYNNNPRDPQIIIPYQDFIEVSELRLEQRYEAYQAATKAAGRLQRAAATLVVTGGREFVDNSLILTNEIIESMGYVSTWKAAILANLDRETLGKIFPSIINDSKRKDIEAEVEEELLLEDDEHPTKKKRKEIWPGPPIVPHAQ</sequence>
<protein>
    <recommendedName>
        <fullName evidence="4">HNH domain-containing protein</fullName>
    </recommendedName>
</protein>
<comment type="caution">
    <text evidence="2">The sequence shown here is derived from an EMBL/GenBank/DDBJ whole genome shotgun (WGS) entry which is preliminary data.</text>
</comment>
<evidence type="ECO:0000313" key="3">
    <source>
        <dbReference type="Proteomes" id="UP000289660"/>
    </source>
</evidence>
<evidence type="ECO:0008006" key="4">
    <source>
        <dbReference type="Google" id="ProtNLM"/>
    </source>
</evidence>
<dbReference type="Proteomes" id="UP000289660">
    <property type="component" value="Unassembled WGS sequence"/>
</dbReference>
<dbReference type="RefSeq" id="WP_130757961.1">
    <property type="nucleotide sequence ID" value="NZ_BIFY01000079.1"/>
</dbReference>
<feature type="compositionally biased region" description="Pro residues" evidence="1">
    <location>
        <begin position="293"/>
        <end position="302"/>
    </location>
</feature>
<gene>
    <name evidence="2" type="ORF">MiAbB_03568</name>
</gene>
<proteinExistence type="predicted"/>
<evidence type="ECO:0000256" key="1">
    <source>
        <dbReference type="SAM" id="MobiDB-lite"/>
    </source>
</evidence>
<evidence type="ECO:0000313" key="2">
    <source>
        <dbReference type="EMBL" id="GCE61629.1"/>
    </source>
</evidence>
<dbReference type="EMBL" id="BIFY01000079">
    <property type="protein sequence ID" value="GCE61629.1"/>
    <property type="molecule type" value="Genomic_DNA"/>
</dbReference>
<reference evidence="3" key="1">
    <citation type="submission" date="2018-12" db="EMBL/GenBank/DDBJ databases">
        <title>Genome sequence of Microcystis aeruginosa NIES-4285.</title>
        <authorList>
            <person name="Tanabe Y."/>
        </authorList>
    </citation>
    <scope>NUCLEOTIDE SEQUENCE [LARGE SCALE GENOMIC DNA]</scope>
    <source>
        <strain evidence="3">NIES-4285</strain>
    </source>
</reference>
<dbReference type="AlphaFoldDB" id="A0A402DHK5"/>